<protein>
    <submittedName>
        <fullName evidence="1">Uncharacterized protein</fullName>
    </submittedName>
</protein>
<evidence type="ECO:0000313" key="1">
    <source>
        <dbReference type="EMBL" id="MBB5936433.1"/>
    </source>
</evidence>
<dbReference type="RefSeq" id="WP_184573034.1">
    <property type="nucleotide sequence ID" value="NZ_JACHJL010000008.1"/>
</dbReference>
<name>A0A7W9QAZ1_9ACTN</name>
<dbReference type="Proteomes" id="UP000588098">
    <property type="component" value="Unassembled WGS sequence"/>
</dbReference>
<proteinExistence type="predicted"/>
<dbReference type="EMBL" id="JACHJL010000008">
    <property type="protein sequence ID" value="MBB5936433.1"/>
    <property type="molecule type" value="Genomic_DNA"/>
</dbReference>
<reference evidence="1 2" key="1">
    <citation type="submission" date="2020-08" db="EMBL/GenBank/DDBJ databases">
        <title>Genomic Encyclopedia of Type Strains, Phase III (KMG-III): the genomes of soil and plant-associated and newly described type strains.</title>
        <authorList>
            <person name="Whitman W."/>
        </authorList>
    </citation>
    <scope>NUCLEOTIDE SEQUENCE [LARGE SCALE GENOMIC DNA]</scope>
    <source>
        <strain evidence="1 2">CECT 8305</strain>
    </source>
</reference>
<organism evidence="1 2">
    <name type="scientific">Streptomyces zagrosensis</name>
    <dbReference type="NCBI Taxonomy" id="1042984"/>
    <lineage>
        <taxon>Bacteria</taxon>
        <taxon>Bacillati</taxon>
        <taxon>Actinomycetota</taxon>
        <taxon>Actinomycetes</taxon>
        <taxon>Kitasatosporales</taxon>
        <taxon>Streptomycetaceae</taxon>
        <taxon>Streptomyces</taxon>
    </lineage>
</organism>
<dbReference type="AlphaFoldDB" id="A0A7W9QAZ1"/>
<sequence>MAEDFAHRMGARFSPVFAASRSGSSVRYTLRLVLSDLCRLDTVAVRDMPMMPMLMGWWQVTNRTRRRPVVRLYDDGSAWRSRP</sequence>
<accession>A0A7W9QAZ1</accession>
<gene>
    <name evidence="1" type="ORF">FHS42_003508</name>
</gene>
<evidence type="ECO:0000313" key="2">
    <source>
        <dbReference type="Proteomes" id="UP000588098"/>
    </source>
</evidence>
<comment type="caution">
    <text evidence="1">The sequence shown here is derived from an EMBL/GenBank/DDBJ whole genome shotgun (WGS) entry which is preliminary data.</text>
</comment>
<keyword evidence="2" id="KW-1185">Reference proteome</keyword>